<proteinExistence type="predicted"/>
<gene>
    <name evidence="1" type="ORF">SAMN04488005_1526</name>
</gene>
<dbReference type="STRING" id="390270.SAMN04488005_1526"/>
<dbReference type="Proteomes" id="UP000199478">
    <property type="component" value="Unassembled WGS sequence"/>
</dbReference>
<keyword evidence="2" id="KW-1185">Reference proteome</keyword>
<sequence>MVVQPMHPAPVGTKVPTQIMAAHHVAYLSDRIACLPPQVINHPILPSRAPTAARPTAGAAFPFAAPAFFETCDHDLFPTWGLDRREGHTGGAWPVAINVPPIFKRLVERARARMSKPRAKSEHPGRVPFPCMHHTEGGVVARMMCPSTSSLLGLGAWVMPRAQTCLGVVQ</sequence>
<protein>
    <submittedName>
        <fullName evidence="1">Uncharacterized protein</fullName>
    </submittedName>
</protein>
<evidence type="ECO:0000313" key="2">
    <source>
        <dbReference type="Proteomes" id="UP000199478"/>
    </source>
</evidence>
<dbReference type="EMBL" id="FOYP01000001">
    <property type="protein sequence ID" value="SFR40601.1"/>
    <property type="molecule type" value="Genomic_DNA"/>
</dbReference>
<name>A0A1I6GER3_9RHOB</name>
<organism evidence="1 2">
    <name type="scientific">Yoonia tamlensis</name>
    <dbReference type="NCBI Taxonomy" id="390270"/>
    <lineage>
        <taxon>Bacteria</taxon>
        <taxon>Pseudomonadati</taxon>
        <taxon>Pseudomonadota</taxon>
        <taxon>Alphaproteobacteria</taxon>
        <taxon>Rhodobacterales</taxon>
        <taxon>Paracoccaceae</taxon>
        <taxon>Yoonia</taxon>
    </lineage>
</organism>
<accession>A0A1I6GER3</accession>
<evidence type="ECO:0000313" key="1">
    <source>
        <dbReference type="EMBL" id="SFR40601.1"/>
    </source>
</evidence>
<reference evidence="2" key="1">
    <citation type="submission" date="2016-10" db="EMBL/GenBank/DDBJ databases">
        <authorList>
            <person name="Varghese N."/>
            <person name="Submissions S."/>
        </authorList>
    </citation>
    <scope>NUCLEOTIDE SEQUENCE [LARGE SCALE GENOMIC DNA]</scope>
    <source>
        <strain evidence="2">DSM 26879</strain>
    </source>
</reference>
<dbReference type="AlphaFoldDB" id="A0A1I6GER3"/>